<protein>
    <submittedName>
        <fullName evidence="2">Uncharacterized protein</fullName>
    </submittedName>
</protein>
<keyword evidence="3" id="KW-1185">Reference proteome</keyword>
<sequence>MNRRNVIALPLALAATHAVALGAAPDPALDLVACWHQVQVLTAQLEAAERDDDPAAWDAEMAALIELQDQIAMAPATSALAWAVKIVSADDGGVIENTGGLGQMLVAQARELMEALA</sequence>
<feature type="chain" id="PRO_5013160572" evidence="1">
    <location>
        <begin position="21"/>
        <end position="117"/>
    </location>
</feature>
<dbReference type="AlphaFoldDB" id="A0A1V0GSF2"/>
<proteinExistence type="predicted"/>
<dbReference type="RefSeq" id="WP_080621283.1">
    <property type="nucleotide sequence ID" value="NZ_CAWMZI010000001.1"/>
</dbReference>
<gene>
    <name evidence="2" type="ORF">A6J80_09740</name>
</gene>
<organism evidence="2 3">
    <name type="scientific">Paracoccus yeei</name>
    <dbReference type="NCBI Taxonomy" id="147645"/>
    <lineage>
        <taxon>Bacteria</taxon>
        <taxon>Pseudomonadati</taxon>
        <taxon>Pseudomonadota</taxon>
        <taxon>Alphaproteobacteria</taxon>
        <taxon>Rhodobacterales</taxon>
        <taxon>Paracoccaceae</taxon>
        <taxon>Paracoccus</taxon>
    </lineage>
</organism>
<dbReference type="EMBL" id="CP020442">
    <property type="protein sequence ID" value="ARC36629.1"/>
    <property type="molecule type" value="Genomic_DNA"/>
</dbReference>
<evidence type="ECO:0000313" key="2">
    <source>
        <dbReference type="EMBL" id="ARC36629.1"/>
    </source>
</evidence>
<keyword evidence="1" id="KW-0732">Signal</keyword>
<name>A0A1V0GSF2_9RHOB</name>
<feature type="signal peptide" evidence="1">
    <location>
        <begin position="1"/>
        <end position="20"/>
    </location>
</feature>
<dbReference type="STRING" id="147645.A6J80_09740"/>
<reference evidence="2" key="1">
    <citation type="submission" date="2017-12" db="EMBL/GenBank/DDBJ databases">
        <title>FDA dAtabase for Regulatory Grade micrObial Sequences (FDA-ARGOS): Supporting development and validation of Infectious Disease Dx tests.</title>
        <authorList>
            <person name="Campos J."/>
            <person name="Goldberg B."/>
            <person name="Tallon L."/>
            <person name="Sadzewicz L."/>
            <person name="Sengamalay N."/>
            <person name="Ott S."/>
            <person name="Godinez A."/>
            <person name="Nagaraj S."/>
            <person name="Vyas G."/>
            <person name="Aluvathingal J."/>
            <person name="Nadendla S."/>
            <person name="Geyer C."/>
            <person name="Nandy P."/>
            <person name="Hobson J."/>
            <person name="Sichtig H."/>
        </authorList>
    </citation>
    <scope>NUCLEOTIDE SEQUENCE</scope>
    <source>
        <strain evidence="2">FDAARGOS_252</strain>
    </source>
</reference>
<evidence type="ECO:0000256" key="1">
    <source>
        <dbReference type="SAM" id="SignalP"/>
    </source>
</evidence>
<dbReference type="Proteomes" id="UP000191257">
    <property type="component" value="Chromosome"/>
</dbReference>
<accession>A0A1V0GSF2</accession>
<dbReference type="KEGG" id="pye:A6J80_09740"/>
<evidence type="ECO:0000313" key="3">
    <source>
        <dbReference type="Proteomes" id="UP000191257"/>
    </source>
</evidence>